<keyword evidence="2" id="KW-0520">NAD</keyword>
<name>A0ABQ4PZI3_9BURK</name>
<keyword evidence="7" id="KW-1185">Reference proteome</keyword>
<dbReference type="SUPFAM" id="SSF51735">
    <property type="entry name" value="NAD(P)-binding Rossmann-fold domains"/>
    <property type="match status" value="1"/>
</dbReference>
<dbReference type="Pfam" id="PF00389">
    <property type="entry name" value="2-Hacid_dh"/>
    <property type="match status" value="1"/>
</dbReference>
<proteinExistence type="inferred from homology"/>
<evidence type="ECO:0000259" key="4">
    <source>
        <dbReference type="Pfam" id="PF00389"/>
    </source>
</evidence>
<evidence type="ECO:0000256" key="2">
    <source>
        <dbReference type="ARBA" id="ARBA00023027"/>
    </source>
</evidence>
<dbReference type="InterPro" id="IPR036291">
    <property type="entry name" value="NAD(P)-bd_dom_sf"/>
</dbReference>
<accession>A0ABQ4PZI3</accession>
<dbReference type="Proteomes" id="UP000887222">
    <property type="component" value="Unassembled WGS sequence"/>
</dbReference>
<protein>
    <submittedName>
        <fullName evidence="6">Hydroxyacid dehydrogenase</fullName>
    </submittedName>
</protein>
<dbReference type="PANTHER" id="PTHR10996:SF178">
    <property type="entry name" value="2-HYDROXYACID DEHYDROGENASE YGL185C-RELATED"/>
    <property type="match status" value="1"/>
</dbReference>
<feature type="domain" description="D-isomer specific 2-hydroxyacid dehydrogenase NAD-binding" evidence="5">
    <location>
        <begin position="97"/>
        <end position="268"/>
    </location>
</feature>
<dbReference type="Pfam" id="PF02826">
    <property type="entry name" value="2-Hacid_dh_C"/>
    <property type="match status" value="1"/>
</dbReference>
<keyword evidence="1 3" id="KW-0560">Oxidoreductase</keyword>
<sequence>MPDLEARLAEGYDVLRLDGGSDARALARRHGENVSALVTSAPVGADAALIEALPRLELIASFGVGYDKIALDTARRRGVKVAYTPNVLNDCVADLAFGLVIDVARGISAADRYVRRGEWPNARFPVRTRVSGKNMGIVGLGRIGQAVARRAAGFDMNIAYNNRRPADSPHRFEPSLAALANWADFLVVTVAGGEHTKGLISREILAALGPQGYLINVSRGTVVDESALVDALRAGAIAGAGLDVFDKEPHVPPALLGLDNVVLLPHIASGTTETRAAMSELVLANLASYFSSGELVTPVA</sequence>
<dbReference type="InterPro" id="IPR050223">
    <property type="entry name" value="D-isomer_2-hydroxyacid_DH"/>
</dbReference>
<evidence type="ECO:0000313" key="7">
    <source>
        <dbReference type="Proteomes" id="UP000887222"/>
    </source>
</evidence>
<dbReference type="InterPro" id="IPR006140">
    <property type="entry name" value="D-isomer_DH_NAD-bd"/>
</dbReference>
<dbReference type="InterPro" id="IPR006139">
    <property type="entry name" value="D-isomer_2_OHA_DH_cat_dom"/>
</dbReference>
<gene>
    <name evidence="6" type="ORF">NCCP691_02930</name>
</gene>
<comment type="caution">
    <text evidence="6">The sequence shown here is derived from an EMBL/GenBank/DDBJ whole genome shotgun (WGS) entry which is preliminary data.</text>
</comment>
<evidence type="ECO:0000259" key="5">
    <source>
        <dbReference type="Pfam" id="PF02826"/>
    </source>
</evidence>
<dbReference type="CDD" id="cd12156">
    <property type="entry name" value="HPPR"/>
    <property type="match status" value="1"/>
</dbReference>
<evidence type="ECO:0000256" key="3">
    <source>
        <dbReference type="RuleBase" id="RU003719"/>
    </source>
</evidence>
<comment type="similarity">
    <text evidence="3">Belongs to the D-isomer specific 2-hydroxyacid dehydrogenase family.</text>
</comment>
<dbReference type="EMBL" id="BPMK01000001">
    <property type="protein sequence ID" value="GIZ50279.1"/>
    <property type="molecule type" value="Genomic_DNA"/>
</dbReference>
<evidence type="ECO:0000256" key="1">
    <source>
        <dbReference type="ARBA" id="ARBA00023002"/>
    </source>
</evidence>
<reference evidence="6 7" key="1">
    <citation type="journal article" date="2022" name="Int. J. Syst. Evol. Microbiol.">
        <title>Noviherbaspirillum aridicola sp. nov., isolated from an arid soil in Pakistan.</title>
        <authorList>
            <person name="Khan I.U."/>
            <person name="Saqib M."/>
            <person name="Amin A."/>
            <person name="Hussain F."/>
            <person name="Li L."/>
            <person name="Liu Y.H."/>
            <person name="Fang B.Z."/>
            <person name="Ahmed I."/>
            <person name="Li W.J."/>
        </authorList>
    </citation>
    <scope>NUCLEOTIDE SEQUENCE [LARGE SCALE GENOMIC DNA]</scope>
    <source>
        <strain evidence="6 7">NCCP-691</strain>
    </source>
</reference>
<dbReference type="PANTHER" id="PTHR10996">
    <property type="entry name" value="2-HYDROXYACID DEHYDROGENASE-RELATED"/>
    <property type="match status" value="1"/>
</dbReference>
<organism evidence="6 7">
    <name type="scientific">Noviherbaspirillum aridicola</name>
    <dbReference type="NCBI Taxonomy" id="2849687"/>
    <lineage>
        <taxon>Bacteria</taxon>
        <taxon>Pseudomonadati</taxon>
        <taxon>Pseudomonadota</taxon>
        <taxon>Betaproteobacteria</taxon>
        <taxon>Burkholderiales</taxon>
        <taxon>Oxalobacteraceae</taxon>
        <taxon>Noviherbaspirillum</taxon>
    </lineage>
</organism>
<feature type="domain" description="D-isomer specific 2-hydroxyacid dehydrogenase catalytic" evidence="4">
    <location>
        <begin position="25"/>
        <end position="299"/>
    </location>
</feature>
<dbReference type="SUPFAM" id="SSF52283">
    <property type="entry name" value="Formate/glycerate dehydrogenase catalytic domain-like"/>
    <property type="match status" value="1"/>
</dbReference>
<evidence type="ECO:0000313" key="6">
    <source>
        <dbReference type="EMBL" id="GIZ50279.1"/>
    </source>
</evidence>
<dbReference type="Gene3D" id="3.40.50.720">
    <property type="entry name" value="NAD(P)-binding Rossmann-like Domain"/>
    <property type="match status" value="2"/>
</dbReference>